<feature type="region of interest" description="Disordered" evidence="1">
    <location>
        <begin position="186"/>
        <end position="222"/>
    </location>
</feature>
<proteinExistence type="predicted"/>
<dbReference type="Proteomes" id="UP001381693">
    <property type="component" value="Unassembled WGS sequence"/>
</dbReference>
<protein>
    <submittedName>
        <fullName evidence="2">Uncharacterized protein</fullName>
    </submittedName>
</protein>
<evidence type="ECO:0000313" key="3">
    <source>
        <dbReference type="Proteomes" id="UP001381693"/>
    </source>
</evidence>
<accession>A0AAN8WLX4</accession>
<dbReference type="EMBL" id="JAXCGZ010017243">
    <property type="protein sequence ID" value="KAK7068446.1"/>
    <property type="molecule type" value="Genomic_DNA"/>
</dbReference>
<evidence type="ECO:0000256" key="1">
    <source>
        <dbReference type="SAM" id="MobiDB-lite"/>
    </source>
</evidence>
<gene>
    <name evidence="2" type="ORF">SK128_027712</name>
</gene>
<dbReference type="AlphaFoldDB" id="A0AAN8WLX4"/>
<sequence>MAAQVKTHILTAGVVNISHLTTNITASEALDNYGTWDNWISNIESGVPSEVLLMNPTTGFEEPSAMLLTPDTYAVILLGSLSNETDCLSNECTYWRWGLISYSATSTAMKRIRFVLCEEPTLQPSASASTTAATTTATTIRLTTSTADSTADTTTPLRESTTSATTNIILSTAITTTVPIITTTSDTTPTVTEASSTTASPIITTTTSSTTSKITTPDATGE</sequence>
<evidence type="ECO:0000313" key="2">
    <source>
        <dbReference type="EMBL" id="KAK7068446.1"/>
    </source>
</evidence>
<feature type="compositionally biased region" description="Low complexity" evidence="1">
    <location>
        <begin position="186"/>
        <end position="216"/>
    </location>
</feature>
<name>A0AAN8WLX4_HALRR</name>
<reference evidence="2 3" key="1">
    <citation type="submission" date="2023-11" db="EMBL/GenBank/DDBJ databases">
        <title>Halocaridina rubra genome assembly.</title>
        <authorList>
            <person name="Smith C."/>
        </authorList>
    </citation>
    <scope>NUCLEOTIDE SEQUENCE [LARGE SCALE GENOMIC DNA]</scope>
    <source>
        <strain evidence="2">EP-1</strain>
        <tissue evidence="2">Whole</tissue>
    </source>
</reference>
<comment type="caution">
    <text evidence="2">The sequence shown here is derived from an EMBL/GenBank/DDBJ whole genome shotgun (WGS) entry which is preliminary data.</text>
</comment>
<organism evidence="2 3">
    <name type="scientific">Halocaridina rubra</name>
    <name type="common">Hawaiian red shrimp</name>
    <dbReference type="NCBI Taxonomy" id="373956"/>
    <lineage>
        <taxon>Eukaryota</taxon>
        <taxon>Metazoa</taxon>
        <taxon>Ecdysozoa</taxon>
        <taxon>Arthropoda</taxon>
        <taxon>Crustacea</taxon>
        <taxon>Multicrustacea</taxon>
        <taxon>Malacostraca</taxon>
        <taxon>Eumalacostraca</taxon>
        <taxon>Eucarida</taxon>
        <taxon>Decapoda</taxon>
        <taxon>Pleocyemata</taxon>
        <taxon>Caridea</taxon>
        <taxon>Atyoidea</taxon>
        <taxon>Atyidae</taxon>
        <taxon>Halocaridina</taxon>
    </lineage>
</organism>
<keyword evidence="3" id="KW-1185">Reference proteome</keyword>